<protein>
    <submittedName>
        <fullName evidence="1">Uncharacterized protein</fullName>
    </submittedName>
</protein>
<accession>A0A8S5QH49</accession>
<sequence length="49" mass="5208">METLKNKLCAIGLLACGSVPALVVNDATALVVIGMIAVPLFFAKENWVY</sequence>
<proteinExistence type="predicted"/>
<reference evidence="1" key="1">
    <citation type="journal article" date="2021" name="Proc. Natl. Acad. Sci. U.S.A.">
        <title>A Catalog of Tens of Thousands of Viruses from Human Metagenomes Reveals Hidden Associations with Chronic Diseases.</title>
        <authorList>
            <person name="Tisza M.J."/>
            <person name="Buck C.B."/>
        </authorList>
    </citation>
    <scope>NUCLEOTIDE SEQUENCE</scope>
    <source>
        <strain evidence="1">CtEBu1</strain>
    </source>
</reference>
<evidence type="ECO:0000313" key="1">
    <source>
        <dbReference type="EMBL" id="DAE18105.1"/>
    </source>
</evidence>
<organism evidence="1">
    <name type="scientific">Siphoviridae sp. ctEBu1</name>
    <dbReference type="NCBI Taxonomy" id="2825393"/>
    <lineage>
        <taxon>Viruses</taxon>
        <taxon>Duplodnaviria</taxon>
        <taxon>Heunggongvirae</taxon>
        <taxon>Uroviricota</taxon>
        <taxon>Caudoviricetes</taxon>
    </lineage>
</organism>
<name>A0A8S5QH49_9CAUD</name>
<dbReference type="EMBL" id="BK015651">
    <property type="protein sequence ID" value="DAE18105.1"/>
    <property type="molecule type" value="Genomic_DNA"/>
</dbReference>